<dbReference type="EMBL" id="KI894028">
    <property type="protein sequence ID" value="OBR87965.1"/>
    <property type="molecule type" value="Genomic_DNA"/>
</dbReference>
<proteinExistence type="predicted"/>
<dbReference type="OrthoDB" id="2565178at2759"/>
<evidence type="ECO:0000313" key="4">
    <source>
        <dbReference type="EMBL" id="WWC59135.1"/>
    </source>
</evidence>
<feature type="compositionally biased region" description="Polar residues" evidence="1">
    <location>
        <begin position="139"/>
        <end position="160"/>
    </location>
</feature>
<evidence type="ECO:0000313" key="3">
    <source>
        <dbReference type="EMBL" id="OBR87965.1"/>
    </source>
</evidence>
<evidence type="ECO:0000256" key="1">
    <source>
        <dbReference type="SAM" id="MobiDB-lite"/>
    </source>
</evidence>
<dbReference type="AlphaFoldDB" id="A0A1A6AD32"/>
<protein>
    <recommendedName>
        <fullName evidence="2">Myb-like domain-containing protein</fullName>
    </recommendedName>
</protein>
<dbReference type="SUPFAM" id="SSF46689">
    <property type="entry name" value="Homeodomain-like"/>
    <property type="match status" value="1"/>
</dbReference>
<dbReference type="EMBL" id="CP144531">
    <property type="protein sequence ID" value="WWC59135.1"/>
    <property type="molecule type" value="Genomic_DNA"/>
</dbReference>
<evidence type="ECO:0000259" key="2">
    <source>
        <dbReference type="PROSITE" id="PS50090"/>
    </source>
</evidence>
<dbReference type="Proteomes" id="UP000078595">
    <property type="component" value="Chromosome 2"/>
</dbReference>
<dbReference type="KEGG" id="kdj:28965880"/>
<feature type="region of interest" description="Disordered" evidence="1">
    <location>
        <begin position="1"/>
        <end position="196"/>
    </location>
</feature>
<organism evidence="3">
    <name type="scientific">Kwoniella dejecticola CBS 10117</name>
    <dbReference type="NCBI Taxonomy" id="1296121"/>
    <lineage>
        <taxon>Eukaryota</taxon>
        <taxon>Fungi</taxon>
        <taxon>Dikarya</taxon>
        <taxon>Basidiomycota</taxon>
        <taxon>Agaricomycotina</taxon>
        <taxon>Tremellomycetes</taxon>
        <taxon>Tremellales</taxon>
        <taxon>Cryptococcaceae</taxon>
        <taxon>Kwoniella</taxon>
    </lineage>
</organism>
<feature type="compositionally biased region" description="Acidic residues" evidence="1">
    <location>
        <begin position="114"/>
        <end position="128"/>
    </location>
</feature>
<gene>
    <name evidence="3" type="ORF">I303_02181</name>
    <name evidence="4" type="ORF">I303_101683</name>
</gene>
<dbReference type="Gene3D" id="1.10.10.60">
    <property type="entry name" value="Homeodomain-like"/>
    <property type="match status" value="1"/>
</dbReference>
<feature type="compositionally biased region" description="Low complexity" evidence="1">
    <location>
        <begin position="62"/>
        <end position="98"/>
    </location>
</feature>
<dbReference type="SMART" id="SM00717">
    <property type="entry name" value="SANT"/>
    <property type="match status" value="1"/>
</dbReference>
<dbReference type="InterPro" id="IPR009057">
    <property type="entry name" value="Homeodomain-like_sf"/>
</dbReference>
<evidence type="ECO:0000313" key="5">
    <source>
        <dbReference type="Proteomes" id="UP000078595"/>
    </source>
</evidence>
<reference evidence="4" key="3">
    <citation type="submission" date="2024-02" db="EMBL/GenBank/DDBJ databases">
        <title>Comparative genomics of Cryptococcus and Kwoniella reveals pathogenesis evolution and contrasting modes of karyotype evolution via chromosome fusion or intercentromeric recombination.</title>
        <authorList>
            <person name="Coelho M.A."/>
            <person name="David-Palma M."/>
            <person name="Shea T."/>
            <person name="Bowers K."/>
            <person name="McGinley-Smith S."/>
            <person name="Mohammad A.W."/>
            <person name="Gnirke A."/>
            <person name="Yurkov A.M."/>
            <person name="Nowrousian M."/>
            <person name="Sun S."/>
            <person name="Cuomo C.A."/>
            <person name="Heitman J."/>
        </authorList>
    </citation>
    <scope>NUCLEOTIDE SEQUENCE</scope>
    <source>
        <strain evidence="4">CBS 10117</strain>
    </source>
</reference>
<dbReference type="RefSeq" id="XP_018265807.1">
    <property type="nucleotide sequence ID" value="XM_018405526.1"/>
</dbReference>
<reference evidence="3" key="1">
    <citation type="submission" date="2013-07" db="EMBL/GenBank/DDBJ databases">
        <title>The Genome Sequence of Cryptococcus dejecticola CBS10117.</title>
        <authorList>
            <consortium name="The Broad Institute Genome Sequencing Platform"/>
            <person name="Cuomo C."/>
            <person name="Litvintseva A."/>
            <person name="Chen Y."/>
            <person name="Heitman J."/>
            <person name="Sun S."/>
            <person name="Springer D."/>
            <person name="Dromer F."/>
            <person name="Young S.K."/>
            <person name="Zeng Q."/>
            <person name="Gargeya S."/>
            <person name="Fitzgerald M."/>
            <person name="Abouelleil A."/>
            <person name="Alvarado L."/>
            <person name="Berlin A.M."/>
            <person name="Chapman S.B."/>
            <person name="Dewar J."/>
            <person name="Goldberg J."/>
            <person name="Griggs A."/>
            <person name="Gujja S."/>
            <person name="Hansen M."/>
            <person name="Howarth C."/>
            <person name="Imamovic A."/>
            <person name="Larimer J."/>
            <person name="McCowan C."/>
            <person name="Murphy C."/>
            <person name="Pearson M."/>
            <person name="Priest M."/>
            <person name="Roberts A."/>
            <person name="Saif S."/>
            <person name="Shea T."/>
            <person name="Sykes S."/>
            <person name="Wortman J."/>
            <person name="Nusbaum C."/>
            <person name="Birren B."/>
        </authorList>
    </citation>
    <scope>NUCLEOTIDE SEQUENCE [LARGE SCALE GENOMIC DNA]</scope>
    <source>
        <strain evidence="3">CBS 10117</strain>
    </source>
</reference>
<dbReference type="PROSITE" id="PS50090">
    <property type="entry name" value="MYB_LIKE"/>
    <property type="match status" value="1"/>
</dbReference>
<feature type="domain" description="Myb-like" evidence="2">
    <location>
        <begin position="188"/>
        <end position="236"/>
    </location>
</feature>
<name>A0A1A6AD32_9TREE</name>
<dbReference type="CDD" id="cd00167">
    <property type="entry name" value="SANT"/>
    <property type="match status" value="1"/>
</dbReference>
<keyword evidence="5" id="KW-1185">Reference proteome</keyword>
<dbReference type="GeneID" id="28965880"/>
<feature type="compositionally biased region" description="Gly residues" evidence="1">
    <location>
        <begin position="180"/>
        <end position="192"/>
    </location>
</feature>
<reference evidence="4" key="2">
    <citation type="submission" date="2013-07" db="EMBL/GenBank/DDBJ databases">
        <authorList>
            <consortium name="The Broad Institute Genome Sequencing Platform"/>
            <person name="Cuomo C."/>
            <person name="Litvintseva A."/>
            <person name="Chen Y."/>
            <person name="Heitman J."/>
            <person name="Sun S."/>
            <person name="Springer D."/>
            <person name="Dromer F."/>
            <person name="Young S.K."/>
            <person name="Zeng Q."/>
            <person name="Gargeya S."/>
            <person name="Fitzgerald M."/>
            <person name="Abouelleil A."/>
            <person name="Alvarado L."/>
            <person name="Berlin A.M."/>
            <person name="Chapman S.B."/>
            <person name="Dewar J."/>
            <person name="Goldberg J."/>
            <person name="Griggs A."/>
            <person name="Gujja S."/>
            <person name="Hansen M."/>
            <person name="Howarth C."/>
            <person name="Imamovic A."/>
            <person name="Larimer J."/>
            <person name="McCowan C."/>
            <person name="Murphy C."/>
            <person name="Pearson M."/>
            <person name="Priest M."/>
            <person name="Roberts A."/>
            <person name="Saif S."/>
            <person name="Shea T."/>
            <person name="Sykes S."/>
            <person name="Wortman J."/>
            <person name="Nusbaum C."/>
            <person name="Birren B."/>
        </authorList>
    </citation>
    <scope>NUCLEOTIDE SEQUENCE</scope>
    <source>
        <strain evidence="4">CBS 10117</strain>
    </source>
</reference>
<sequence>MPRSELSAASSLQNHRSKPYTRPAGSTAPRYSTTPAQHTRIKSESNNNCYFGEAEAEAENTSDMVPSSSPPVHSQSTRSSMSLSVSPSLSPSAESQFSEYTIKKGKNGKPYNNDDNDSESDFEPESEFESDRPKKKSKSNAPRQKNHPSGSRSNTASPHKNQNKIKAKAVSSPKARPSGNGKGSISGNGSGNGKSWSAEEDWILFQSLHPKIKPDWQGIARQIGNGRDPKSCQNRYAIISKRLEGAIKSIGGA</sequence>
<dbReference type="InterPro" id="IPR001005">
    <property type="entry name" value="SANT/Myb"/>
</dbReference>
<dbReference type="VEuPathDB" id="FungiDB:I303_02181"/>
<accession>A0A1A6AD32</accession>
<dbReference type="Pfam" id="PF00249">
    <property type="entry name" value="Myb_DNA-binding"/>
    <property type="match status" value="1"/>
</dbReference>